<comment type="similarity">
    <text evidence="1">Belongs to the acyl coenzyme A hydrolase family.</text>
</comment>
<evidence type="ECO:0000259" key="6">
    <source>
        <dbReference type="PROSITE" id="PS51770"/>
    </source>
</evidence>
<keyword evidence="8" id="KW-1185">Reference proteome</keyword>
<evidence type="ECO:0000256" key="4">
    <source>
        <dbReference type="ARBA" id="ARBA00022946"/>
    </source>
</evidence>
<keyword evidence="2" id="KW-0677">Repeat</keyword>
<name>A0A1E4TW62_PACTA</name>
<proteinExistence type="inferred from homology"/>
<dbReference type="GO" id="GO:0006637">
    <property type="term" value="P:acyl-CoA metabolic process"/>
    <property type="evidence" value="ECO:0007669"/>
    <property type="project" value="TreeGrafter"/>
</dbReference>
<gene>
    <name evidence="7" type="ORF">PACTADRAFT_75178</name>
</gene>
<feature type="region of interest" description="Disordered" evidence="5">
    <location>
        <begin position="30"/>
        <end position="52"/>
    </location>
</feature>
<dbReference type="InterPro" id="IPR029069">
    <property type="entry name" value="HotDog_dom_sf"/>
</dbReference>
<feature type="domain" description="HotDog ACOT-type" evidence="6">
    <location>
        <begin position="330"/>
        <end position="458"/>
    </location>
</feature>
<dbReference type="STRING" id="669874.A0A1E4TW62"/>
<protein>
    <recommendedName>
        <fullName evidence="6">HotDog ACOT-type domain-containing protein</fullName>
    </recommendedName>
</protein>
<keyword evidence="3" id="KW-0378">Hydrolase</keyword>
<dbReference type="GO" id="GO:0005739">
    <property type="term" value="C:mitochondrion"/>
    <property type="evidence" value="ECO:0007669"/>
    <property type="project" value="TreeGrafter"/>
</dbReference>
<dbReference type="AlphaFoldDB" id="A0A1E4TW62"/>
<evidence type="ECO:0000256" key="5">
    <source>
        <dbReference type="SAM" id="MobiDB-lite"/>
    </source>
</evidence>
<feature type="domain" description="HotDog ACOT-type" evidence="6">
    <location>
        <begin position="126"/>
        <end position="252"/>
    </location>
</feature>
<dbReference type="Gene3D" id="3.10.129.10">
    <property type="entry name" value="Hotdog Thioesterase"/>
    <property type="match status" value="2"/>
</dbReference>
<evidence type="ECO:0000313" key="8">
    <source>
        <dbReference type="Proteomes" id="UP000094236"/>
    </source>
</evidence>
<reference evidence="8" key="1">
    <citation type="submission" date="2016-05" db="EMBL/GenBank/DDBJ databases">
        <title>Comparative genomics of biotechnologically important yeasts.</title>
        <authorList>
            <consortium name="DOE Joint Genome Institute"/>
            <person name="Riley R."/>
            <person name="Haridas S."/>
            <person name="Wolfe K.H."/>
            <person name="Lopes M.R."/>
            <person name="Hittinger C.T."/>
            <person name="Goker M."/>
            <person name="Salamov A."/>
            <person name="Wisecaver J."/>
            <person name="Long T.M."/>
            <person name="Aerts A.L."/>
            <person name="Barry K."/>
            <person name="Choi C."/>
            <person name="Clum A."/>
            <person name="Coughlan A.Y."/>
            <person name="Deshpande S."/>
            <person name="Douglass A.P."/>
            <person name="Hanson S.J."/>
            <person name="Klenk H.-P."/>
            <person name="Labutti K."/>
            <person name="Lapidus A."/>
            <person name="Lindquist E."/>
            <person name="Lipzen A."/>
            <person name="Meier-Kolthoff J.P."/>
            <person name="Ohm R.A."/>
            <person name="Otillar R.P."/>
            <person name="Pangilinan J."/>
            <person name="Peng Y."/>
            <person name="Rokas A."/>
            <person name="Rosa C.A."/>
            <person name="Scheuner C."/>
            <person name="Sibirny A.A."/>
            <person name="Slot J.C."/>
            <person name="Stielow J.B."/>
            <person name="Sun H."/>
            <person name="Kurtzman C.P."/>
            <person name="Blackwell M."/>
            <person name="Grigoriev I.V."/>
            <person name="Jeffries T.W."/>
        </authorList>
    </citation>
    <scope>NUCLEOTIDE SEQUENCE [LARGE SCALE GENOMIC DNA]</scope>
    <source>
        <strain evidence="8">NRRL Y-2460</strain>
    </source>
</reference>
<dbReference type="Proteomes" id="UP000094236">
    <property type="component" value="Unassembled WGS sequence"/>
</dbReference>
<sequence>MLRTTFLSQNAQRLMRSSYSGYYLSSEIKEKPKNFHRPDTQPGSNDASEAADATATILAESMEPQRTLFQSMQEHKTPPNKVTWLEALKEREIQLAQGKTLDSYAYRTSKTYVIGEKTRADSFCYLNLPFKDDPMLRDGYINAFGRLRVGQLFQDLDALAGRIAYRHCAPAEPVNVTASVDRIYMVKKVDEIENYNFLLAGSVTWTGRSSMEISVKGYAFESKLPENFKESDLPADNCFLTANFTFVARNPETHKSFPINRLLPVTEPEWIDYRRAESHNASKKLRAKLETLDKVPPTNEESKLIHKMWISSKSIEKLGPEKPQNLILMKDTYSYSTLFMQPQYRNRHSYMIFGGYLLRQTFELAYCTSAAFARAPPRFVSLDSTTFKAPVPVGSVLYMKASVCYTEHIHESDEAAESVKKIKELGDFDLPSANRLSTDEKDFLSSPGTLVQVQVDTGIRTLDSKKLTESGTFVYSFFVPRDHVAYDNPGYCSVFPESYGEMMAYVDGRRRAEDTANYVDQLKRISPKPKN</sequence>
<dbReference type="OrthoDB" id="331699at2759"/>
<dbReference type="InterPro" id="IPR033120">
    <property type="entry name" value="HOTDOG_ACOT"/>
</dbReference>
<dbReference type="SUPFAM" id="SSF54637">
    <property type="entry name" value="Thioesterase/thiol ester dehydrase-isomerase"/>
    <property type="match status" value="2"/>
</dbReference>
<dbReference type="GO" id="GO:0047617">
    <property type="term" value="F:fatty acyl-CoA hydrolase activity"/>
    <property type="evidence" value="ECO:0007669"/>
    <property type="project" value="TreeGrafter"/>
</dbReference>
<keyword evidence="4" id="KW-0809">Transit peptide</keyword>
<evidence type="ECO:0000256" key="1">
    <source>
        <dbReference type="ARBA" id="ARBA00010458"/>
    </source>
</evidence>
<evidence type="ECO:0000313" key="7">
    <source>
        <dbReference type="EMBL" id="ODV95990.1"/>
    </source>
</evidence>
<dbReference type="EMBL" id="KV454013">
    <property type="protein sequence ID" value="ODV95990.1"/>
    <property type="molecule type" value="Genomic_DNA"/>
</dbReference>
<accession>A0A1E4TW62</accession>
<dbReference type="FunFam" id="3.10.129.10:FF:000032">
    <property type="entry name" value="Acyl-CoA thioester hydrolase"/>
    <property type="match status" value="1"/>
</dbReference>
<evidence type="ECO:0000256" key="2">
    <source>
        <dbReference type="ARBA" id="ARBA00022737"/>
    </source>
</evidence>
<evidence type="ECO:0000256" key="3">
    <source>
        <dbReference type="ARBA" id="ARBA00022801"/>
    </source>
</evidence>
<feature type="compositionally biased region" description="Basic and acidic residues" evidence="5">
    <location>
        <begin position="30"/>
        <end position="39"/>
    </location>
</feature>
<dbReference type="CDD" id="cd03442">
    <property type="entry name" value="BFIT_BACH"/>
    <property type="match status" value="2"/>
</dbReference>
<organism evidence="7 8">
    <name type="scientific">Pachysolen tannophilus NRRL Y-2460</name>
    <dbReference type="NCBI Taxonomy" id="669874"/>
    <lineage>
        <taxon>Eukaryota</taxon>
        <taxon>Fungi</taxon>
        <taxon>Dikarya</taxon>
        <taxon>Ascomycota</taxon>
        <taxon>Saccharomycotina</taxon>
        <taxon>Pichiomycetes</taxon>
        <taxon>Pachysolenaceae</taxon>
        <taxon>Pachysolen</taxon>
    </lineage>
</organism>
<dbReference type="PROSITE" id="PS51770">
    <property type="entry name" value="HOTDOG_ACOT"/>
    <property type="match status" value="2"/>
</dbReference>
<dbReference type="PANTHER" id="PTHR12655">
    <property type="entry name" value="ACYL-COA THIOESTERASE"/>
    <property type="match status" value="1"/>
</dbReference>
<dbReference type="PANTHER" id="PTHR12655:SF0">
    <property type="entry name" value="ACYL-COENZYME A THIOESTERASE 9, MITOCHONDRIAL"/>
    <property type="match status" value="1"/>
</dbReference>